<keyword evidence="3" id="KW-0378">Hydrolase</keyword>
<sequence length="367" mass="41686">MRKKLLYLLIFIAPIVQAQYNQNQILIGQSGQNLIDSLVFSYKPDVILGYDEARDTLFSKVYTFQDSVRCVYTGHQLYLNPSVDPSTALYSGGIGNGINTEHTYPQSKGASIGNARSDMHHLFPVRAAANSARNNFPYGAIDDNDVTTWYYLTLSESNPTYDLENYSKLDLYEPAFEPRNTHKGNAARAMFYFYTMYKSEADAADPTFFAKQVATLCQWHLDDPVDSLEWERNLIIATYQENKVNPFILDCSLPYRTYCPHLPQNSCFTGNLTLADFGVELYQNYPNPANIETLIQYELARTTKVTLILYNTTGQVLHVVPKKEQTAGLYQENLQCSSLPNGIYMYRLVLEQGGKMLNVVKKITVLH</sequence>
<evidence type="ECO:0000256" key="1">
    <source>
        <dbReference type="ARBA" id="ARBA00006429"/>
    </source>
</evidence>
<dbReference type="PANTHER" id="PTHR33607:SF2">
    <property type="entry name" value="ENDONUCLEASE-1"/>
    <property type="match status" value="1"/>
</dbReference>
<dbReference type="KEGG" id="aup:AsAng_0028480"/>
<dbReference type="InterPro" id="IPR007346">
    <property type="entry name" value="Endonuclease-I"/>
</dbReference>
<organism evidence="6 7">
    <name type="scientific">Aureispira anguillae</name>
    <dbReference type="NCBI Taxonomy" id="2864201"/>
    <lineage>
        <taxon>Bacteria</taxon>
        <taxon>Pseudomonadati</taxon>
        <taxon>Bacteroidota</taxon>
        <taxon>Saprospiria</taxon>
        <taxon>Saprospirales</taxon>
        <taxon>Saprospiraceae</taxon>
        <taxon>Aureispira</taxon>
    </lineage>
</organism>
<dbReference type="AlphaFoldDB" id="A0A915YFF4"/>
<keyword evidence="4" id="KW-0732">Signal</keyword>
<keyword evidence="6" id="KW-0255">Endonuclease</keyword>
<dbReference type="GO" id="GO:0004519">
    <property type="term" value="F:endonuclease activity"/>
    <property type="evidence" value="ECO:0007669"/>
    <property type="project" value="UniProtKB-KW"/>
</dbReference>
<feature type="chain" id="PRO_5037115606" evidence="4">
    <location>
        <begin position="19"/>
        <end position="367"/>
    </location>
</feature>
<evidence type="ECO:0000256" key="2">
    <source>
        <dbReference type="ARBA" id="ARBA00022722"/>
    </source>
</evidence>
<name>A0A915YFF4_9BACT</name>
<proteinExistence type="inferred from homology"/>
<evidence type="ECO:0000259" key="5">
    <source>
        <dbReference type="Pfam" id="PF18962"/>
    </source>
</evidence>
<dbReference type="InterPro" id="IPR026444">
    <property type="entry name" value="Secre_tail"/>
</dbReference>
<dbReference type="PANTHER" id="PTHR33607">
    <property type="entry name" value="ENDONUCLEASE-1"/>
    <property type="match status" value="1"/>
</dbReference>
<dbReference type="InterPro" id="IPR044925">
    <property type="entry name" value="His-Me_finger_sf"/>
</dbReference>
<dbReference type="GO" id="GO:0016787">
    <property type="term" value="F:hydrolase activity"/>
    <property type="evidence" value="ECO:0007669"/>
    <property type="project" value="UniProtKB-KW"/>
</dbReference>
<evidence type="ECO:0000313" key="6">
    <source>
        <dbReference type="EMBL" id="BDS12133.1"/>
    </source>
</evidence>
<dbReference type="SUPFAM" id="SSF54060">
    <property type="entry name" value="His-Me finger endonucleases"/>
    <property type="match status" value="1"/>
</dbReference>
<dbReference type="Pfam" id="PF04231">
    <property type="entry name" value="Endonuclease_1"/>
    <property type="match status" value="1"/>
</dbReference>
<evidence type="ECO:0000313" key="7">
    <source>
        <dbReference type="Proteomes" id="UP001060919"/>
    </source>
</evidence>
<gene>
    <name evidence="6" type="ORF">AsAng_0028480</name>
</gene>
<feature type="signal peptide" evidence="4">
    <location>
        <begin position="1"/>
        <end position="18"/>
    </location>
</feature>
<evidence type="ECO:0000256" key="4">
    <source>
        <dbReference type="SAM" id="SignalP"/>
    </source>
</evidence>
<accession>A0A915YFF4</accession>
<dbReference type="Pfam" id="PF18962">
    <property type="entry name" value="Por_Secre_tail"/>
    <property type="match status" value="1"/>
</dbReference>
<dbReference type="NCBIfam" id="TIGR04183">
    <property type="entry name" value="Por_Secre_tail"/>
    <property type="match status" value="1"/>
</dbReference>
<keyword evidence="7" id="KW-1185">Reference proteome</keyword>
<keyword evidence="2" id="KW-0540">Nuclease</keyword>
<comment type="similarity">
    <text evidence="1">Belongs to the EndA/NucM nuclease family.</text>
</comment>
<protein>
    <submittedName>
        <fullName evidence="6">Endonuclease</fullName>
    </submittedName>
</protein>
<dbReference type="EMBL" id="AP026867">
    <property type="protein sequence ID" value="BDS12133.1"/>
    <property type="molecule type" value="Genomic_DNA"/>
</dbReference>
<dbReference type="RefSeq" id="WP_264793244.1">
    <property type="nucleotide sequence ID" value="NZ_AP026867.1"/>
</dbReference>
<reference evidence="6" key="1">
    <citation type="submission" date="2022-09" db="EMBL/GenBank/DDBJ databases">
        <title>Aureispira anguillicida sp. nov., isolated from Leptocephalus of Japanese eel Anguilla japonica.</title>
        <authorList>
            <person name="Yuasa K."/>
            <person name="Mekata T."/>
            <person name="Ikunari K."/>
        </authorList>
    </citation>
    <scope>NUCLEOTIDE SEQUENCE</scope>
    <source>
        <strain evidence="6">EL160426</strain>
    </source>
</reference>
<evidence type="ECO:0000256" key="3">
    <source>
        <dbReference type="ARBA" id="ARBA00022801"/>
    </source>
</evidence>
<feature type="domain" description="Secretion system C-terminal sorting" evidence="5">
    <location>
        <begin position="285"/>
        <end position="352"/>
    </location>
</feature>
<dbReference type="Proteomes" id="UP001060919">
    <property type="component" value="Chromosome"/>
</dbReference>